<feature type="non-terminal residue" evidence="1">
    <location>
        <position position="85"/>
    </location>
</feature>
<dbReference type="GeneID" id="87888399"/>
<accession>A0AAJ0M0J1</accession>
<reference evidence="1" key="2">
    <citation type="submission" date="2023-06" db="EMBL/GenBank/DDBJ databases">
        <authorList>
            <consortium name="Lawrence Berkeley National Laboratory"/>
            <person name="Mondo S.J."/>
            <person name="Hensen N."/>
            <person name="Bonometti L."/>
            <person name="Westerberg I."/>
            <person name="Brannstrom I.O."/>
            <person name="Guillou S."/>
            <person name="Cros-Aarteil S."/>
            <person name="Calhoun S."/>
            <person name="Haridas S."/>
            <person name="Kuo A."/>
            <person name="Pangilinan J."/>
            <person name="Riley R."/>
            <person name="Labutti K."/>
            <person name="Andreopoulos B."/>
            <person name="Lipzen A."/>
            <person name="Chen C."/>
            <person name="Yanf M."/>
            <person name="Daum C."/>
            <person name="Ng V."/>
            <person name="Clum A."/>
            <person name="Steindorff A."/>
            <person name="Ohm R."/>
            <person name="Martin F."/>
            <person name="Silar P."/>
            <person name="Natvig D."/>
            <person name="Lalanne C."/>
            <person name="Gautier V."/>
            <person name="Ament-Velasquez S.L."/>
            <person name="Kruys A."/>
            <person name="Hutchinson M.I."/>
            <person name="Powell A.J."/>
            <person name="Barry K."/>
            <person name="Miller A.N."/>
            <person name="Grigoriev I.V."/>
            <person name="Debuchy R."/>
            <person name="Gladieux P."/>
            <person name="Thoren M.H."/>
            <person name="Johannesson H."/>
        </authorList>
    </citation>
    <scope>NUCLEOTIDE SEQUENCE</scope>
    <source>
        <strain evidence="1">CBS 333.67</strain>
    </source>
</reference>
<sequence>MLMRTYIESWISPLLVVVLTIFDLHLSCYITTISGEVNNWDAFSTRPPLARSSPTNTPMTACFAYAVDKGVVAKRGRDSISIRNT</sequence>
<name>A0AAJ0M0J1_9PEZI</name>
<dbReference type="AlphaFoldDB" id="A0AAJ0M0J1"/>
<dbReference type="RefSeq" id="XP_062720296.1">
    <property type="nucleotide sequence ID" value="XM_062869570.1"/>
</dbReference>
<organism evidence="1 2">
    <name type="scientific">Chaetomium strumarium</name>
    <dbReference type="NCBI Taxonomy" id="1170767"/>
    <lineage>
        <taxon>Eukaryota</taxon>
        <taxon>Fungi</taxon>
        <taxon>Dikarya</taxon>
        <taxon>Ascomycota</taxon>
        <taxon>Pezizomycotina</taxon>
        <taxon>Sordariomycetes</taxon>
        <taxon>Sordariomycetidae</taxon>
        <taxon>Sordariales</taxon>
        <taxon>Chaetomiaceae</taxon>
        <taxon>Chaetomium</taxon>
    </lineage>
</organism>
<reference evidence="1" key="1">
    <citation type="journal article" date="2023" name="Mol. Phylogenet. Evol.">
        <title>Genome-scale phylogeny and comparative genomics of the fungal order Sordariales.</title>
        <authorList>
            <person name="Hensen N."/>
            <person name="Bonometti L."/>
            <person name="Westerberg I."/>
            <person name="Brannstrom I.O."/>
            <person name="Guillou S."/>
            <person name="Cros-Aarteil S."/>
            <person name="Calhoun S."/>
            <person name="Haridas S."/>
            <person name="Kuo A."/>
            <person name="Mondo S."/>
            <person name="Pangilinan J."/>
            <person name="Riley R."/>
            <person name="LaButti K."/>
            <person name="Andreopoulos B."/>
            <person name="Lipzen A."/>
            <person name="Chen C."/>
            <person name="Yan M."/>
            <person name="Daum C."/>
            <person name="Ng V."/>
            <person name="Clum A."/>
            <person name="Steindorff A."/>
            <person name="Ohm R.A."/>
            <person name="Martin F."/>
            <person name="Silar P."/>
            <person name="Natvig D.O."/>
            <person name="Lalanne C."/>
            <person name="Gautier V."/>
            <person name="Ament-Velasquez S.L."/>
            <person name="Kruys A."/>
            <person name="Hutchinson M.I."/>
            <person name="Powell A.J."/>
            <person name="Barry K."/>
            <person name="Miller A.N."/>
            <person name="Grigoriev I.V."/>
            <person name="Debuchy R."/>
            <person name="Gladieux P."/>
            <person name="Hiltunen Thoren M."/>
            <person name="Johannesson H."/>
        </authorList>
    </citation>
    <scope>NUCLEOTIDE SEQUENCE</scope>
    <source>
        <strain evidence="1">CBS 333.67</strain>
    </source>
</reference>
<dbReference type="Proteomes" id="UP001273166">
    <property type="component" value="Unassembled WGS sequence"/>
</dbReference>
<proteinExistence type="predicted"/>
<comment type="caution">
    <text evidence="1">The sequence shown here is derived from an EMBL/GenBank/DDBJ whole genome shotgun (WGS) entry which is preliminary data.</text>
</comment>
<keyword evidence="2" id="KW-1185">Reference proteome</keyword>
<gene>
    <name evidence="1" type="ORF">B0T15DRAFT_536723</name>
</gene>
<evidence type="ECO:0000313" key="2">
    <source>
        <dbReference type="Proteomes" id="UP001273166"/>
    </source>
</evidence>
<protein>
    <submittedName>
        <fullName evidence="1">Uncharacterized protein</fullName>
    </submittedName>
</protein>
<dbReference type="EMBL" id="JAUDZG010000005">
    <property type="protein sequence ID" value="KAK3304516.1"/>
    <property type="molecule type" value="Genomic_DNA"/>
</dbReference>
<evidence type="ECO:0000313" key="1">
    <source>
        <dbReference type="EMBL" id="KAK3304516.1"/>
    </source>
</evidence>